<comment type="caution">
    <text evidence="2">The sequence shown here is derived from an EMBL/GenBank/DDBJ whole genome shotgun (WGS) entry which is preliminary data.</text>
</comment>
<name>A0A9W8TV71_9AGAR</name>
<feature type="region of interest" description="Disordered" evidence="1">
    <location>
        <begin position="1"/>
        <end position="107"/>
    </location>
</feature>
<reference evidence="2 3" key="1">
    <citation type="journal article" date="2023" name="Proc. Natl. Acad. Sci. U.S.A.">
        <title>A global phylogenomic analysis of the shiitake genus Lentinula.</title>
        <authorList>
            <person name="Sierra-Patev S."/>
            <person name="Min B."/>
            <person name="Naranjo-Ortiz M."/>
            <person name="Looney B."/>
            <person name="Konkel Z."/>
            <person name="Slot J.C."/>
            <person name="Sakamoto Y."/>
            <person name="Steenwyk J.L."/>
            <person name="Rokas A."/>
            <person name="Carro J."/>
            <person name="Camarero S."/>
            <person name="Ferreira P."/>
            <person name="Molpeceres G."/>
            <person name="Ruiz-Duenas F.J."/>
            <person name="Serrano A."/>
            <person name="Henrissat B."/>
            <person name="Drula E."/>
            <person name="Hughes K.W."/>
            <person name="Mata J.L."/>
            <person name="Ishikawa N.K."/>
            <person name="Vargas-Isla R."/>
            <person name="Ushijima S."/>
            <person name="Smith C.A."/>
            <person name="Donoghue J."/>
            <person name="Ahrendt S."/>
            <person name="Andreopoulos W."/>
            <person name="He G."/>
            <person name="LaButti K."/>
            <person name="Lipzen A."/>
            <person name="Ng V."/>
            <person name="Riley R."/>
            <person name="Sandor L."/>
            <person name="Barry K."/>
            <person name="Martinez A.T."/>
            <person name="Xiao Y."/>
            <person name="Gibbons J.G."/>
            <person name="Terashima K."/>
            <person name="Grigoriev I.V."/>
            <person name="Hibbett D."/>
        </authorList>
    </citation>
    <scope>NUCLEOTIDE SEQUENCE [LARGE SCALE GENOMIC DNA]</scope>
    <source>
        <strain evidence="2 3">TFB7810</strain>
    </source>
</reference>
<feature type="compositionally biased region" description="Low complexity" evidence="1">
    <location>
        <begin position="194"/>
        <end position="206"/>
    </location>
</feature>
<feature type="region of interest" description="Disordered" evidence="1">
    <location>
        <begin position="248"/>
        <end position="294"/>
    </location>
</feature>
<dbReference type="Proteomes" id="UP001142393">
    <property type="component" value="Unassembled WGS sequence"/>
</dbReference>
<organism evidence="2 3">
    <name type="scientific">Lentinula detonsa</name>
    <dbReference type="NCBI Taxonomy" id="2804962"/>
    <lineage>
        <taxon>Eukaryota</taxon>
        <taxon>Fungi</taxon>
        <taxon>Dikarya</taxon>
        <taxon>Basidiomycota</taxon>
        <taxon>Agaricomycotina</taxon>
        <taxon>Agaricomycetes</taxon>
        <taxon>Agaricomycetidae</taxon>
        <taxon>Agaricales</taxon>
        <taxon>Marasmiineae</taxon>
        <taxon>Omphalotaceae</taxon>
        <taxon>Lentinula</taxon>
    </lineage>
</organism>
<feature type="compositionally biased region" description="Low complexity" evidence="1">
    <location>
        <begin position="318"/>
        <end position="344"/>
    </location>
</feature>
<feature type="compositionally biased region" description="Polar residues" evidence="1">
    <location>
        <begin position="283"/>
        <end position="294"/>
    </location>
</feature>
<dbReference type="EMBL" id="JANVFU010000012">
    <property type="protein sequence ID" value="KAJ3741253.1"/>
    <property type="molecule type" value="Genomic_DNA"/>
</dbReference>
<feature type="compositionally biased region" description="Basic and acidic residues" evidence="1">
    <location>
        <begin position="20"/>
        <end position="29"/>
    </location>
</feature>
<proteinExistence type="predicted"/>
<feature type="region of interest" description="Disordered" evidence="1">
    <location>
        <begin position="136"/>
        <end position="206"/>
    </location>
</feature>
<feature type="region of interest" description="Disordered" evidence="1">
    <location>
        <begin position="314"/>
        <end position="398"/>
    </location>
</feature>
<feature type="compositionally biased region" description="Basic and acidic residues" evidence="1">
    <location>
        <begin position="90"/>
        <end position="100"/>
    </location>
</feature>
<dbReference type="AlphaFoldDB" id="A0A9W8TV71"/>
<evidence type="ECO:0000313" key="3">
    <source>
        <dbReference type="Proteomes" id="UP001142393"/>
    </source>
</evidence>
<feature type="compositionally biased region" description="Low complexity" evidence="1">
    <location>
        <begin position="251"/>
        <end position="264"/>
    </location>
</feature>
<sequence length="398" mass="43587">MKNSLFYPSSWRRKFPKSFSGEHPKDPQASERSGTPTSPVFGRVKPTHEERRERTTSGSKPAPHRPPRPPSPNLYSPPIENTARVSALEMESHGTPEHNHRSNRTADLLKAKRSMPELDGVWKGFLEDVNEDHDSLCNGSVPDLPPTQAHSPSAHSLLHDEVGSSRYQSNARRPRATLHTSKSISHIVRLEKTPSSPRSSLSSNESRSCVTDFDSLALFPAPPPLKIRKKIPKPLILLPTATLAPLPPSPSTGSLNSTPVVTPTSPTPPYSPRRMASPPSILKKSQSAALLSPATPGSLTSAYYDSSTVLLARPPRATQSMSNSSSYTSRSISPTTHKSSSSDTMTLPNSRPSRSHVNGNRTFSPHLRSDKPLPPLMQFDRRQRNINHPSPVEWGIAV</sequence>
<gene>
    <name evidence="2" type="ORF">DFH05DRAFT_323994</name>
</gene>
<protein>
    <submittedName>
        <fullName evidence="2">Uncharacterized protein</fullName>
    </submittedName>
</protein>
<evidence type="ECO:0000313" key="2">
    <source>
        <dbReference type="EMBL" id="KAJ3741253.1"/>
    </source>
</evidence>
<keyword evidence="3" id="KW-1185">Reference proteome</keyword>
<feature type="compositionally biased region" description="Polar residues" evidence="1">
    <location>
        <begin position="345"/>
        <end position="363"/>
    </location>
</feature>
<feature type="compositionally biased region" description="Basic and acidic residues" evidence="1">
    <location>
        <begin position="46"/>
        <end position="55"/>
    </location>
</feature>
<accession>A0A9W8TV71</accession>
<evidence type="ECO:0000256" key="1">
    <source>
        <dbReference type="SAM" id="MobiDB-lite"/>
    </source>
</evidence>